<evidence type="ECO:0000313" key="1">
    <source>
        <dbReference type="EMBL" id="SCZ84459.1"/>
    </source>
</evidence>
<dbReference type="AlphaFoldDB" id="A0A1G5SDH0"/>
<protein>
    <submittedName>
        <fullName evidence="1">Transposase</fullName>
    </submittedName>
</protein>
<accession>A0A1G5SDH0</accession>
<gene>
    <name evidence="1" type="ORF">NSMM_180006</name>
</gene>
<evidence type="ECO:0000313" key="2">
    <source>
        <dbReference type="Proteomes" id="UP000198729"/>
    </source>
</evidence>
<proteinExistence type="predicted"/>
<dbReference type="EMBL" id="FMWO01000023">
    <property type="protein sequence ID" value="SCZ84459.1"/>
    <property type="molecule type" value="Genomic_DNA"/>
</dbReference>
<sequence>MPVRILVTQGTTADCTQVGRLIEGLMQIIYWQIAAMTVMPFIIEQTEKQGIGVVIPLKKNRKTQRHYDQRCINLGILSKMLFFISKSGVATRYAKNTSSFLATVQIRCIALWVGIL</sequence>
<dbReference type="Proteomes" id="UP000198729">
    <property type="component" value="Unassembled WGS sequence"/>
</dbReference>
<dbReference type="STRING" id="51642.NSMM_180006"/>
<keyword evidence="2" id="KW-1185">Reference proteome</keyword>
<name>A0A1G5SDH0_9PROT</name>
<reference evidence="1 2" key="1">
    <citation type="submission" date="2016-10" db="EMBL/GenBank/DDBJ databases">
        <authorList>
            <person name="de Groot N.N."/>
        </authorList>
    </citation>
    <scope>NUCLEOTIDE SEQUENCE [LARGE SCALE GENOMIC DNA]</scope>
    <source>
        <strain evidence="1">1</strain>
    </source>
</reference>
<organism evidence="1 2">
    <name type="scientific">Nitrosomonas mobilis</name>
    <dbReference type="NCBI Taxonomy" id="51642"/>
    <lineage>
        <taxon>Bacteria</taxon>
        <taxon>Pseudomonadati</taxon>
        <taxon>Pseudomonadota</taxon>
        <taxon>Betaproteobacteria</taxon>
        <taxon>Nitrosomonadales</taxon>
        <taxon>Nitrosomonadaceae</taxon>
        <taxon>Nitrosomonas</taxon>
    </lineage>
</organism>